<feature type="domain" description="Aminoglycoside phosphotransferase" evidence="1">
    <location>
        <begin position="33"/>
        <end position="260"/>
    </location>
</feature>
<gene>
    <name evidence="2" type="ORF">HJA_07922</name>
</gene>
<dbReference type="CDD" id="cd05155">
    <property type="entry name" value="APH_ChoK_like_1"/>
    <property type="match status" value="1"/>
</dbReference>
<dbReference type="Proteomes" id="UP000024816">
    <property type="component" value="Unassembled WGS sequence"/>
</dbReference>
<dbReference type="PANTHER" id="PTHR21310:SF42">
    <property type="entry name" value="BIFUNCTIONAL AAC_APH"/>
    <property type="match status" value="1"/>
</dbReference>
<reference evidence="2 3" key="1">
    <citation type="journal article" date="2014" name="Antonie Van Leeuwenhoek">
        <title>Hyphomonas beringensis sp. nov. and Hyphomonas chukchiensis sp. nov., isolated from surface seawater of the Bering Sea and Chukchi Sea.</title>
        <authorList>
            <person name="Li C."/>
            <person name="Lai Q."/>
            <person name="Li G."/>
            <person name="Dong C."/>
            <person name="Wang J."/>
            <person name="Liao Y."/>
            <person name="Shao Z."/>
        </authorList>
    </citation>
    <scope>NUCLEOTIDE SEQUENCE [LARGE SCALE GENOMIC DNA]</scope>
    <source>
        <strain evidence="2 3">VP2</strain>
    </source>
</reference>
<dbReference type="Gene3D" id="3.90.1200.10">
    <property type="match status" value="1"/>
</dbReference>
<accession>A0A059FFC9</accession>
<comment type="caution">
    <text evidence="2">The sequence shown here is derived from an EMBL/GenBank/DDBJ whole genome shotgun (WGS) entry which is preliminary data.</text>
</comment>
<evidence type="ECO:0000259" key="1">
    <source>
        <dbReference type="Pfam" id="PF01636"/>
    </source>
</evidence>
<dbReference type="PANTHER" id="PTHR21310">
    <property type="entry name" value="AMINOGLYCOSIDE PHOSPHOTRANSFERASE-RELATED-RELATED"/>
    <property type="match status" value="1"/>
</dbReference>
<protein>
    <submittedName>
        <fullName evidence="2">Phosphotransferase enzyme family protein</fullName>
    </submittedName>
</protein>
<dbReference type="InterPro" id="IPR011009">
    <property type="entry name" value="Kinase-like_dom_sf"/>
</dbReference>
<dbReference type="OrthoDB" id="3806873at2"/>
<dbReference type="AlphaFoldDB" id="A0A059FFC9"/>
<dbReference type="SUPFAM" id="SSF56112">
    <property type="entry name" value="Protein kinase-like (PK-like)"/>
    <property type="match status" value="1"/>
</dbReference>
<evidence type="ECO:0000313" key="3">
    <source>
        <dbReference type="Proteomes" id="UP000024816"/>
    </source>
</evidence>
<name>A0A059FFC9_9PROT</name>
<dbReference type="InterPro" id="IPR051678">
    <property type="entry name" value="AGP_Transferase"/>
</dbReference>
<dbReference type="EMBL" id="ARYJ01000004">
    <property type="protein sequence ID" value="KCZ89208.1"/>
    <property type="molecule type" value="Genomic_DNA"/>
</dbReference>
<dbReference type="PATRIC" id="fig|1280952.3.peg.1572"/>
<evidence type="ECO:0000313" key="2">
    <source>
        <dbReference type="EMBL" id="KCZ89208.1"/>
    </source>
</evidence>
<dbReference type="eggNOG" id="COG3173">
    <property type="taxonomic scope" value="Bacteria"/>
</dbReference>
<keyword evidence="3" id="KW-1185">Reference proteome</keyword>
<organism evidence="2 3">
    <name type="scientific">Hyphomonas jannaschiana VP2</name>
    <dbReference type="NCBI Taxonomy" id="1280952"/>
    <lineage>
        <taxon>Bacteria</taxon>
        <taxon>Pseudomonadati</taxon>
        <taxon>Pseudomonadota</taxon>
        <taxon>Alphaproteobacteria</taxon>
        <taxon>Hyphomonadales</taxon>
        <taxon>Hyphomonadaceae</taxon>
        <taxon>Hyphomonas</taxon>
    </lineage>
</organism>
<proteinExistence type="predicted"/>
<keyword evidence="2" id="KW-0808">Transferase</keyword>
<dbReference type="InterPro" id="IPR002575">
    <property type="entry name" value="Aminoglycoside_PTrfase"/>
</dbReference>
<sequence length="295" mass="32409">MTQGSPAAEVDITESLVRDLLQTQHPDLAGLPVRFAGEGWDNVMVRLGDDLVLRLPRRTVADQLLRNEQRWLPQLAPRLPLPVPVPLRTGQPQDGYPYVWSVLRWIEGETADLTPPDASEAPVLAGFLKSLHRLAPDDAPSSDVRGCPLSNKLEDIERRMALLAEETHAITPEIRQAWGAGLAAPIDLPRLWVAGDVHARNVLVRNGRFAAFIDWGDICAGDPASDLASIWGLFESADARRAAIDAYGMSDATLARARGWAVMYGVLLLETGRHDHPRHAKMGADTLRRLNADLT</sequence>
<dbReference type="Pfam" id="PF01636">
    <property type="entry name" value="APH"/>
    <property type="match status" value="1"/>
</dbReference>
<dbReference type="Gene3D" id="3.30.200.20">
    <property type="entry name" value="Phosphorylase Kinase, domain 1"/>
    <property type="match status" value="1"/>
</dbReference>
<dbReference type="STRING" id="1280952.HJA_07922"/>
<dbReference type="RefSeq" id="WP_035580480.1">
    <property type="nucleotide sequence ID" value="NZ_ARYJ01000004.1"/>
</dbReference>
<dbReference type="GO" id="GO:0016740">
    <property type="term" value="F:transferase activity"/>
    <property type="evidence" value="ECO:0007669"/>
    <property type="project" value="UniProtKB-KW"/>
</dbReference>